<evidence type="ECO:0000313" key="1">
    <source>
        <dbReference type="Proteomes" id="UP001652625"/>
    </source>
</evidence>
<proteinExistence type="predicted"/>
<reference evidence="2" key="1">
    <citation type="submission" date="2025-08" db="UniProtKB">
        <authorList>
            <consortium name="RefSeq"/>
        </authorList>
    </citation>
    <scope>IDENTIFICATION</scope>
</reference>
<protein>
    <submittedName>
        <fullName evidence="2">Uncharacterized protein LOC136087783 isoform X1</fullName>
    </submittedName>
</protein>
<gene>
    <name evidence="2" type="primary">LOC136087783</name>
</gene>
<accession>A0ABM4CZF5</accession>
<keyword evidence="1" id="KW-1185">Reference proteome</keyword>
<sequence length="120" mass="14291">MYNKINLLFIYCIDYIDTLREIGGIRLKDLVKNIMESMMSYKVMSAFNMKGKNRNEYVRHRKVDKTEKQSFQQLKLYELIVTLVMSLKENTLNDNNFEIQKILRYAPDKVNVEDGGRKQN</sequence>
<evidence type="ECO:0000313" key="2">
    <source>
        <dbReference type="RefSeq" id="XP_065667338.1"/>
    </source>
</evidence>
<dbReference type="RefSeq" id="XP_065667338.1">
    <property type="nucleotide sequence ID" value="XM_065811266.1"/>
</dbReference>
<dbReference type="Proteomes" id="UP001652625">
    <property type="component" value="Chromosome 12"/>
</dbReference>
<dbReference type="GeneID" id="136087783"/>
<organism evidence="1 2">
    <name type="scientific">Hydra vulgaris</name>
    <name type="common">Hydra</name>
    <name type="synonym">Hydra attenuata</name>
    <dbReference type="NCBI Taxonomy" id="6087"/>
    <lineage>
        <taxon>Eukaryota</taxon>
        <taxon>Metazoa</taxon>
        <taxon>Cnidaria</taxon>
        <taxon>Hydrozoa</taxon>
        <taxon>Hydroidolina</taxon>
        <taxon>Anthoathecata</taxon>
        <taxon>Aplanulata</taxon>
        <taxon>Hydridae</taxon>
        <taxon>Hydra</taxon>
    </lineage>
</organism>
<name>A0ABM4CZF5_HYDVU</name>